<dbReference type="AlphaFoldDB" id="A0A1I3D868"/>
<protein>
    <submittedName>
        <fullName evidence="5">Penicillin amidase Cysteine peptidase. MEROPS family C59</fullName>
    </submittedName>
</protein>
<feature type="chain" id="PRO_5011481514" evidence="3">
    <location>
        <begin position="25"/>
        <end position="355"/>
    </location>
</feature>
<dbReference type="Pfam" id="PF02275">
    <property type="entry name" value="CBAH"/>
    <property type="match status" value="1"/>
</dbReference>
<evidence type="ECO:0000313" key="5">
    <source>
        <dbReference type="EMBL" id="SFH82903.1"/>
    </source>
</evidence>
<dbReference type="Proteomes" id="UP000199377">
    <property type="component" value="Unassembled WGS sequence"/>
</dbReference>
<dbReference type="EMBL" id="FOQH01000002">
    <property type="protein sequence ID" value="SFH82903.1"/>
    <property type="molecule type" value="Genomic_DNA"/>
</dbReference>
<organism evidence="5 6">
    <name type="scientific">Albimonas pacifica</name>
    <dbReference type="NCBI Taxonomy" id="1114924"/>
    <lineage>
        <taxon>Bacteria</taxon>
        <taxon>Pseudomonadati</taxon>
        <taxon>Pseudomonadota</taxon>
        <taxon>Alphaproteobacteria</taxon>
        <taxon>Rhodobacterales</taxon>
        <taxon>Paracoccaceae</taxon>
        <taxon>Albimonas</taxon>
    </lineage>
</organism>
<evidence type="ECO:0000313" key="6">
    <source>
        <dbReference type="Proteomes" id="UP000199377"/>
    </source>
</evidence>
<sequence length="355" mass="37984">MKDPFTLPLRAGILATLGAASLLAFGTAAEACSRILYQTGAGAYITGRSMDWNDLAMQTAFWAFPRGMDRDGGVGEASIKWTSRYGSVVISAYDIATSDGLNEAGVAGNLLYLAESDFGDAADRGKPLLSVGAWLQYLLDNYGSVAEAVAALEPDPFTVVPVTAPNGRPATVHIALSDAGGDSAILEYIGGELRIHHSRDYRVMTNSPTFDQQLAINAYWKLVGGRNFLPGTIGAADRFVRLSYALESSPKFEDRRAAVAAVMSQMRAIGVPLGMSDPDKPNISSTLWRSVIDHDARRYYFDSVINPSVVWVDLDDLDLGPGARPMTLKLGVPDSAGGDVSSRLQPAEPFAFARP</sequence>
<comment type="similarity">
    <text evidence="1">Belongs to the peptidase C59 family.</text>
</comment>
<keyword evidence="6" id="KW-1185">Reference proteome</keyword>
<evidence type="ECO:0000259" key="4">
    <source>
        <dbReference type="Pfam" id="PF02275"/>
    </source>
</evidence>
<keyword evidence="2" id="KW-0378">Hydrolase</keyword>
<dbReference type="GO" id="GO:0016787">
    <property type="term" value="F:hydrolase activity"/>
    <property type="evidence" value="ECO:0007669"/>
    <property type="project" value="UniProtKB-KW"/>
</dbReference>
<evidence type="ECO:0000256" key="3">
    <source>
        <dbReference type="SAM" id="SignalP"/>
    </source>
</evidence>
<dbReference type="STRING" id="1114924.SAMN05216258_102441"/>
<feature type="domain" description="Choloylglycine hydrolase/NAAA C-terminal" evidence="4">
    <location>
        <begin position="32"/>
        <end position="319"/>
    </location>
</feature>
<dbReference type="Gene3D" id="3.60.60.10">
    <property type="entry name" value="Penicillin V Acylase, Chain A"/>
    <property type="match status" value="1"/>
</dbReference>
<dbReference type="PANTHER" id="PTHR35527">
    <property type="entry name" value="CHOLOYLGLYCINE HYDROLASE"/>
    <property type="match status" value="1"/>
</dbReference>
<keyword evidence="3" id="KW-0732">Signal</keyword>
<dbReference type="RefSeq" id="WP_092858495.1">
    <property type="nucleotide sequence ID" value="NZ_FOQH01000002.1"/>
</dbReference>
<feature type="signal peptide" evidence="3">
    <location>
        <begin position="1"/>
        <end position="24"/>
    </location>
</feature>
<dbReference type="SUPFAM" id="SSF56235">
    <property type="entry name" value="N-terminal nucleophile aminohydrolases (Ntn hydrolases)"/>
    <property type="match status" value="1"/>
</dbReference>
<dbReference type="PANTHER" id="PTHR35527:SF2">
    <property type="entry name" value="HYDROLASE"/>
    <property type="match status" value="1"/>
</dbReference>
<dbReference type="OrthoDB" id="1265391at2"/>
<reference evidence="5 6" key="1">
    <citation type="submission" date="2016-10" db="EMBL/GenBank/DDBJ databases">
        <authorList>
            <person name="de Groot N.N."/>
        </authorList>
    </citation>
    <scope>NUCLEOTIDE SEQUENCE [LARGE SCALE GENOMIC DNA]</scope>
    <source>
        <strain evidence="5 6">CGMCC 1.11030</strain>
    </source>
</reference>
<dbReference type="CDD" id="cd01902">
    <property type="entry name" value="Ntn_CGH"/>
    <property type="match status" value="1"/>
</dbReference>
<dbReference type="InterPro" id="IPR029132">
    <property type="entry name" value="CBAH/NAAA_C"/>
</dbReference>
<accession>A0A1I3D868</accession>
<gene>
    <name evidence="5" type="ORF">SAMN05216258_102441</name>
</gene>
<name>A0A1I3D868_9RHOB</name>
<dbReference type="InterPro" id="IPR029055">
    <property type="entry name" value="Ntn_hydrolases_N"/>
</dbReference>
<evidence type="ECO:0000256" key="2">
    <source>
        <dbReference type="ARBA" id="ARBA00022801"/>
    </source>
</evidence>
<proteinExistence type="inferred from homology"/>
<dbReference type="InterPro" id="IPR052193">
    <property type="entry name" value="Peptidase_C59"/>
</dbReference>
<evidence type="ECO:0000256" key="1">
    <source>
        <dbReference type="ARBA" id="ARBA00006625"/>
    </source>
</evidence>